<dbReference type="CDD" id="cd22160">
    <property type="entry name" value="F-box_AtFBL13-like"/>
    <property type="match status" value="1"/>
</dbReference>
<evidence type="ECO:0000256" key="1">
    <source>
        <dbReference type="SAM" id="MobiDB-lite"/>
    </source>
</evidence>
<dbReference type="SUPFAM" id="SSF52058">
    <property type="entry name" value="L domain-like"/>
    <property type="match status" value="1"/>
</dbReference>
<reference evidence="3" key="2">
    <citation type="submission" date="2021-12" db="EMBL/GenBank/DDBJ databases">
        <title>Resequencing data analysis of finger millet.</title>
        <authorList>
            <person name="Hatakeyama M."/>
            <person name="Aluri S."/>
            <person name="Balachadran M.T."/>
            <person name="Sivarajan S.R."/>
            <person name="Poveda L."/>
            <person name="Shimizu-Inatsugi R."/>
            <person name="Schlapbach R."/>
            <person name="Sreeman S.M."/>
            <person name="Shimizu K.K."/>
        </authorList>
    </citation>
    <scope>NUCLEOTIDE SEQUENCE</scope>
</reference>
<dbReference type="InterPro" id="IPR053197">
    <property type="entry name" value="F-box_SCFL_complex_component"/>
</dbReference>
<evidence type="ECO:0000313" key="4">
    <source>
        <dbReference type="Proteomes" id="UP001054889"/>
    </source>
</evidence>
<dbReference type="Proteomes" id="UP001054889">
    <property type="component" value="Unassembled WGS sequence"/>
</dbReference>
<dbReference type="EMBL" id="BQKI01000013">
    <property type="protein sequence ID" value="GJN06847.1"/>
    <property type="molecule type" value="Genomic_DNA"/>
</dbReference>
<organism evidence="3 4">
    <name type="scientific">Eleusine coracana subsp. coracana</name>
    <dbReference type="NCBI Taxonomy" id="191504"/>
    <lineage>
        <taxon>Eukaryota</taxon>
        <taxon>Viridiplantae</taxon>
        <taxon>Streptophyta</taxon>
        <taxon>Embryophyta</taxon>
        <taxon>Tracheophyta</taxon>
        <taxon>Spermatophyta</taxon>
        <taxon>Magnoliopsida</taxon>
        <taxon>Liliopsida</taxon>
        <taxon>Poales</taxon>
        <taxon>Poaceae</taxon>
        <taxon>PACMAD clade</taxon>
        <taxon>Chloridoideae</taxon>
        <taxon>Cynodonteae</taxon>
        <taxon>Eleusininae</taxon>
        <taxon>Eleusine</taxon>
    </lineage>
</organism>
<protein>
    <recommendedName>
        <fullName evidence="2">F-box domain-containing protein</fullName>
    </recommendedName>
</protein>
<feature type="domain" description="F-box" evidence="2">
    <location>
        <begin position="22"/>
        <end position="60"/>
    </location>
</feature>
<proteinExistence type="predicted"/>
<dbReference type="InterPro" id="IPR053781">
    <property type="entry name" value="F-box_AtFBL13-like"/>
</dbReference>
<sequence>MSAEREAARRKKAASEGDVDRLSALPDGPLQTVLSFLPSRDAVRTSVLASRWRNQWKSVPAVRITDVRRYQSADHLNSFVNYFLLFRGPLPVSEMEISGYDDEDTAAAFMFMEQWIRYGLSNGARVLHVRSNNINERWPLPDGLLISRQLVRLELIDLHVETPILDFSSCHALEDLRMKHCAIKIGRIVSPSVMRLCITYCHFNSNDRTRISFPCLTSLILADCYDRTPVLESMPLLASAFIRLQTGLDCCGKKYETGDCGECHGCDGSYTGINSCILDGLSASKSLELTSPQTEHAPALEKLTLQFPKKPFEDIVDDGTIYDVSREPVALEHLTVEVKCHEVDEKISRILHLLECCGVPSTKVNILSPPELIQLQDTEGPVPSTSFSFEQKKALGAMSLDN</sequence>
<dbReference type="InterPro" id="IPR036047">
    <property type="entry name" value="F-box-like_dom_sf"/>
</dbReference>
<dbReference type="PANTHER" id="PTHR34223">
    <property type="entry name" value="OS11G0201299 PROTEIN"/>
    <property type="match status" value="1"/>
</dbReference>
<dbReference type="InterPro" id="IPR001810">
    <property type="entry name" value="F-box_dom"/>
</dbReference>
<dbReference type="AlphaFoldDB" id="A0AAV5D998"/>
<keyword evidence="4" id="KW-1185">Reference proteome</keyword>
<accession>A0AAV5D998</accession>
<reference evidence="3" key="1">
    <citation type="journal article" date="2018" name="DNA Res.">
        <title>Multiple hybrid de novo genome assembly of finger millet, an orphan allotetraploid crop.</title>
        <authorList>
            <person name="Hatakeyama M."/>
            <person name="Aluri S."/>
            <person name="Balachadran M.T."/>
            <person name="Sivarajan S.R."/>
            <person name="Patrignani A."/>
            <person name="Gruter S."/>
            <person name="Poveda L."/>
            <person name="Shimizu-Inatsugi R."/>
            <person name="Baeten J."/>
            <person name="Francoijs K.J."/>
            <person name="Nataraja K.N."/>
            <person name="Reddy Y.A.N."/>
            <person name="Phadnis S."/>
            <person name="Ravikumar R.L."/>
            <person name="Schlapbach R."/>
            <person name="Sreeman S.M."/>
            <person name="Shimizu K.K."/>
        </authorList>
    </citation>
    <scope>NUCLEOTIDE SEQUENCE</scope>
</reference>
<dbReference type="Pfam" id="PF00646">
    <property type="entry name" value="F-box"/>
    <property type="match status" value="1"/>
</dbReference>
<comment type="caution">
    <text evidence="3">The sequence shown here is derived from an EMBL/GenBank/DDBJ whole genome shotgun (WGS) entry which is preliminary data.</text>
</comment>
<evidence type="ECO:0000259" key="2">
    <source>
        <dbReference type="Pfam" id="PF00646"/>
    </source>
</evidence>
<dbReference type="SUPFAM" id="SSF81383">
    <property type="entry name" value="F-box domain"/>
    <property type="match status" value="1"/>
</dbReference>
<evidence type="ECO:0000313" key="3">
    <source>
        <dbReference type="EMBL" id="GJN06847.1"/>
    </source>
</evidence>
<feature type="compositionally biased region" description="Basic and acidic residues" evidence="1">
    <location>
        <begin position="1"/>
        <end position="21"/>
    </location>
</feature>
<name>A0AAV5D998_ELECO</name>
<gene>
    <name evidence="3" type="primary">ga24616</name>
    <name evidence="3" type="ORF">PR202_ga24616</name>
</gene>
<dbReference type="PANTHER" id="PTHR34223:SF51">
    <property type="entry name" value="OS06G0556300 PROTEIN"/>
    <property type="match status" value="1"/>
</dbReference>
<feature type="region of interest" description="Disordered" evidence="1">
    <location>
        <begin position="1"/>
        <end position="23"/>
    </location>
</feature>